<dbReference type="Pfam" id="PF07715">
    <property type="entry name" value="Plug"/>
    <property type="match status" value="1"/>
</dbReference>
<proteinExistence type="predicted"/>
<dbReference type="AlphaFoldDB" id="A0A6I6JVS8"/>
<dbReference type="RefSeq" id="WP_158864415.1">
    <property type="nucleotide sequence ID" value="NZ_CP046401.1"/>
</dbReference>
<dbReference type="InterPro" id="IPR012910">
    <property type="entry name" value="Plug_dom"/>
</dbReference>
<reference evidence="2 3" key="1">
    <citation type="submission" date="2019-11" db="EMBL/GenBank/DDBJ databases">
        <authorList>
            <person name="Zheng R.K."/>
            <person name="Sun C.M."/>
        </authorList>
    </citation>
    <scope>NUCLEOTIDE SEQUENCE [LARGE SCALE GENOMIC DNA]</scope>
    <source>
        <strain evidence="2 3">WC007</strain>
    </source>
</reference>
<dbReference type="Proteomes" id="UP000428260">
    <property type="component" value="Chromosome"/>
</dbReference>
<gene>
    <name evidence="2" type="ORF">GM418_06725</name>
</gene>
<organism evidence="2 3">
    <name type="scientific">Maribellus comscasis</name>
    <dbReference type="NCBI Taxonomy" id="2681766"/>
    <lineage>
        <taxon>Bacteria</taxon>
        <taxon>Pseudomonadati</taxon>
        <taxon>Bacteroidota</taxon>
        <taxon>Bacteroidia</taxon>
        <taxon>Marinilabiliales</taxon>
        <taxon>Prolixibacteraceae</taxon>
        <taxon>Maribellus</taxon>
    </lineage>
</organism>
<evidence type="ECO:0000313" key="3">
    <source>
        <dbReference type="Proteomes" id="UP000428260"/>
    </source>
</evidence>
<protein>
    <submittedName>
        <fullName evidence="2">TonB-dependent receptor plug domain-containing protein</fullName>
    </submittedName>
</protein>
<keyword evidence="2" id="KW-0675">Receptor</keyword>
<sequence length="806" mass="92288">MQTKYLLPILLILITQSVLSQNKKSFIESQQTIPFQKLYLHTDREFYFLNDTIWFAGYLLHPQTHTPLKTDCNLYIELTDSSGHSVQKEFFPIEQGFCPGQLTLNRPELEEGNYLLRAYTDLLGEYGDDLIFSKPIRISRVKNTAGHETKDKDKHKIINNITIDLFPEGGFLLAGKYNQMAFKATEPSGRDVEIHGRLLNGKGEELMKFSSLYRGMGIIYFIPEQREKYTIEIDGYPNVIYNFPKISDTGAKLMIYKENPDGIDVNVLLNETVSNQKYYVTSLTRGELNSFAEVSRNKKEKIVHIKNELLKNGINRVVLLNENFKPVSERLVFIDEAEDASLKLNLNQFQFRPREQVKLEIDVCKNIDRNEIANLSISVIDKSSIPESGITENIKSYLLIDSELKGYIASPADYFINEPQISSAKKLDLLMMTQGWSNYVWNTLTKRERIPEIETHLGHTFTGTLKNYYKTKKLTDSEVILSVSGKTDNFMNFTQTDSLGNYTFDNVQFYDSAIVFIQGKNKRDKLNTTITLDSILFSSPETTSSELTLAKHFTKIPVPMLRTKYFNEARLKEFFPDRDTRLIEEVRVTAARPEEEKSQGRIRIYTEPTHTVVLKENAYAYPNIMEYLAGRVPGRVDSTYLFLIDGIEVFSTDDFPAYDYVTSIPVGDIERVEILKHAAGTYYGMRGRNGVINIIIKRGGGRTSTPDILKGTIVKRIKGFSSYREFYSPAYNSENIRSEIPDYRTTLYWNPSIAVEDGKVNCTFFTCDNVAEYKIFVEGITENGTICLGEAEFEAVKNNDTTSENY</sequence>
<dbReference type="InterPro" id="IPR037066">
    <property type="entry name" value="Plug_dom_sf"/>
</dbReference>
<dbReference type="KEGG" id="mcos:GM418_06725"/>
<evidence type="ECO:0000313" key="2">
    <source>
        <dbReference type="EMBL" id="QGY43363.1"/>
    </source>
</evidence>
<dbReference type="Gene3D" id="2.170.130.10">
    <property type="entry name" value="TonB-dependent receptor, plug domain"/>
    <property type="match status" value="1"/>
</dbReference>
<evidence type="ECO:0000259" key="1">
    <source>
        <dbReference type="Pfam" id="PF07715"/>
    </source>
</evidence>
<dbReference type="Gene3D" id="2.60.40.1930">
    <property type="match status" value="1"/>
</dbReference>
<name>A0A6I6JVS8_9BACT</name>
<accession>A0A6I6JVS8</accession>
<dbReference type="EMBL" id="CP046401">
    <property type="protein sequence ID" value="QGY43363.1"/>
    <property type="molecule type" value="Genomic_DNA"/>
</dbReference>
<keyword evidence="3" id="KW-1185">Reference proteome</keyword>
<dbReference type="SUPFAM" id="SSF56935">
    <property type="entry name" value="Porins"/>
    <property type="match status" value="1"/>
</dbReference>
<feature type="domain" description="TonB-dependent receptor plug" evidence="1">
    <location>
        <begin position="638"/>
        <end position="691"/>
    </location>
</feature>